<keyword evidence="10" id="KW-1185">Reference proteome</keyword>
<evidence type="ECO:0000256" key="2">
    <source>
        <dbReference type="ARBA" id="ARBA00010095"/>
    </source>
</evidence>
<evidence type="ECO:0000256" key="5">
    <source>
        <dbReference type="ARBA" id="ARBA00023136"/>
    </source>
</evidence>
<dbReference type="SMR" id="A0A2P5WXN2"/>
<dbReference type="Pfam" id="PF03311">
    <property type="entry name" value="Cornichon"/>
    <property type="match status" value="1"/>
</dbReference>
<dbReference type="AlphaFoldDB" id="A0A2P5WXN2"/>
<dbReference type="Proteomes" id="UP000327439">
    <property type="component" value="Chromosome A08"/>
</dbReference>
<keyword evidence="3 6" id="KW-0812">Transmembrane</keyword>
<dbReference type="GO" id="GO:0016020">
    <property type="term" value="C:membrane"/>
    <property type="evidence" value="ECO:0007669"/>
    <property type="project" value="UniProtKB-SubCell"/>
</dbReference>
<reference evidence="7 10" key="2">
    <citation type="submission" date="2019-06" db="EMBL/GenBank/DDBJ databases">
        <title>WGS assembly of Gossypium barbadense.</title>
        <authorList>
            <person name="Chen Z.J."/>
            <person name="Sreedasyam A."/>
            <person name="Ando A."/>
            <person name="Song Q."/>
            <person name="De L."/>
            <person name="Hulse-Kemp A."/>
            <person name="Ding M."/>
            <person name="Ye W."/>
            <person name="Kirkbride R."/>
            <person name="Jenkins J."/>
            <person name="Plott C."/>
            <person name="Lovell J."/>
            <person name="Lin Y.-M."/>
            <person name="Vaughn R."/>
            <person name="Liu B."/>
            <person name="Li W."/>
            <person name="Simpson S."/>
            <person name="Scheffler B."/>
            <person name="Saski C."/>
            <person name="Grover C."/>
            <person name="Hu G."/>
            <person name="Conover J."/>
            <person name="Carlson J."/>
            <person name="Shu S."/>
            <person name="Boston L."/>
            <person name="Williams M."/>
            <person name="Peterson D."/>
            <person name="Mcgee K."/>
            <person name="Jones D."/>
            <person name="Wendel J."/>
            <person name="Stelly D."/>
            <person name="Grimwood J."/>
            <person name="Schmutz J."/>
        </authorList>
    </citation>
    <scope>NUCLEOTIDE SEQUENCE [LARGE SCALE GENOMIC DNA]</scope>
    <source>
        <strain evidence="7">1400233.01</strain>
    </source>
</reference>
<evidence type="ECO:0000256" key="3">
    <source>
        <dbReference type="ARBA" id="ARBA00022692"/>
    </source>
</evidence>
<gene>
    <name evidence="7" type="ORF">ES319_A08G144400v1</name>
    <name evidence="8" type="ORF">GOBAR_AA24810</name>
</gene>
<evidence type="ECO:0000313" key="9">
    <source>
        <dbReference type="Proteomes" id="UP000239757"/>
    </source>
</evidence>
<dbReference type="GO" id="GO:0016192">
    <property type="term" value="P:vesicle-mediated transport"/>
    <property type="evidence" value="ECO:0007669"/>
    <property type="project" value="InterPro"/>
</dbReference>
<name>A0A2P5WXN2_GOSBA</name>
<dbReference type="PANTHER" id="PTHR12290">
    <property type="entry name" value="CORNICHON-RELATED"/>
    <property type="match status" value="1"/>
</dbReference>
<organism evidence="8 9">
    <name type="scientific">Gossypium barbadense</name>
    <name type="common">Sea Island cotton</name>
    <name type="synonym">Hibiscus barbadensis</name>
    <dbReference type="NCBI Taxonomy" id="3634"/>
    <lineage>
        <taxon>Eukaryota</taxon>
        <taxon>Viridiplantae</taxon>
        <taxon>Streptophyta</taxon>
        <taxon>Embryophyta</taxon>
        <taxon>Tracheophyta</taxon>
        <taxon>Spermatophyta</taxon>
        <taxon>Magnoliopsida</taxon>
        <taxon>eudicotyledons</taxon>
        <taxon>Gunneridae</taxon>
        <taxon>Pentapetalae</taxon>
        <taxon>rosids</taxon>
        <taxon>malvids</taxon>
        <taxon>Malvales</taxon>
        <taxon>Malvaceae</taxon>
        <taxon>Malvoideae</taxon>
        <taxon>Gossypium</taxon>
    </lineage>
</organism>
<evidence type="ECO:0000256" key="4">
    <source>
        <dbReference type="ARBA" id="ARBA00022989"/>
    </source>
</evidence>
<evidence type="ECO:0000256" key="6">
    <source>
        <dbReference type="SAM" id="Phobius"/>
    </source>
</evidence>
<comment type="similarity">
    <text evidence="2">Belongs to the cornichon family.</text>
</comment>
<evidence type="ECO:0000313" key="7">
    <source>
        <dbReference type="EMBL" id="KAB2070264.1"/>
    </source>
</evidence>
<comment type="subcellular location">
    <subcellularLocation>
        <location evidence="1">Membrane</location>
        <topology evidence="1">Multi-pass membrane protein</topology>
    </subcellularLocation>
</comment>
<keyword evidence="4 6" id="KW-1133">Transmembrane helix</keyword>
<dbReference type="Proteomes" id="UP000239757">
    <property type="component" value="Unassembled WGS sequence"/>
</dbReference>
<protein>
    <submittedName>
        <fullName evidence="8">Uncharacterized protein</fullName>
    </submittedName>
</protein>
<dbReference type="InterPro" id="IPR003377">
    <property type="entry name" value="Cornichon"/>
</dbReference>
<feature type="transmembrane region" description="Helical" evidence="6">
    <location>
        <begin position="114"/>
        <end position="134"/>
    </location>
</feature>
<accession>A0A2P5WXN2</accession>
<dbReference type="SMART" id="SM01398">
    <property type="entry name" value="Cornichon"/>
    <property type="match status" value="1"/>
</dbReference>
<dbReference type="EMBL" id="KZ666171">
    <property type="protein sequence ID" value="PPR95855.1"/>
    <property type="molecule type" value="Genomic_DNA"/>
</dbReference>
<sequence length="137" mass="15665">MASLFVGLITFFVLIALLALLGYQLMCFADLEFDYTDPLIDSTARINKVVMPEFVVQAVFCFVCIATGQGFLCLMSLPNLHYNFKLYRSKRHLLDVTEIFNKLNSEKKQRLIKFGYVILIFVVFLSRLLCTVGVDDC</sequence>
<proteinExistence type="inferred from homology"/>
<feature type="transmembrane region" description="Helical" evidence="6">
    <location>
        <begin position="55"/>
        <end position="80"/>
    </location>
</feature>
<dbReference type="EMBL" id="CM018209">
    <property type="protein sequence ID" value="KAB2070264.1"/>
    <property type="molecule type" value="Genomic_DNA"/>
</dbReference>
<keyword evidence="5 6" id="KW-0472">Membrane</keyword>
<dbReference type="OrthoDB" id="434393at2759"/>
<evidence type="ECO:0000256" key="1">
    <source>
        <dbReference type="ARBA" id="ARBA00004141"/>
    </source>
</evidence>
<evidence type="ECO:0000313" key="8">
    <source>
        <dbReference type="EMBL" id="PPR95855.1"/>
    </source>
</evidence>
<evidence type="ECO:0000313" key="10">
    <source>
        <dbReference type="Proteomes" id="UP000327439"/>
    </source>
</evidence>
<reference evidence="8 9" key="1">
    <citation type="submission" date="2015-01" db="EMBL/GenBank/DDBJ databases">
        <title>Genome of allotetraploid Gossypium barbadense reveals genomic plasticity and fiber elongation in cotton evolution.</title>
        <authorList>
            <person name="Chen X."/>
            <person name="Liu X."/>
            <person name="Zhao B."/>
            <person name="Zheng H."/>
            <person name="Hu Y."/>
            <person name="Lu G."/>
            <person name="Yang C."/>
            <person name="Chen J."/>
            <person name="Shan C."/>
            <person name="Zhang L."/>
            <person name="Zhou Y."/>
            <person name="Wang L."/>
            <person name="Guo W."/>
            <person name="Bai Y."/>
            <person name="Ruan J."/>
            <person name="Shangguan X."/>
            <person name="Mao Y."/>
            <person name="Jiang J."/>
            <person name="Zhu Y."/>
            <person name="Lei J."/>
            <person name="Kang H."/>
            <person name="Chen S."/>
            <person name="He X."/>
            <person name="Wang R."/>
            <person name="Wang Y."/>
            <person name="Chen J."/>
            <person name="Wang L."/>
            <person name="Yu S."/>
            <person name="Wang B."/>
            <person name="Wei J."/>
            <person name="Song S."/>
            <person name="Lu X."/>
            <person name="Gao Z."/>
            <person name="Gu W."/>
            <person name="Deng X."/>
            <person name="Ma D."/>
            <person name="Wang S."/>
            <person name="Liang W."/>
            <person name="Fang L."/>
            <person name="Cai C."/>
            <person name="Zhu X."/>
            <person name="Zhou B."/>
            <person name="Zhang Y."/>
            <person name="Chen Z."/>
            <person name="Xu S."/>
            <person name="Zhu R."/>
            <person name="Wang S."/>
            <person name="Zhang T."/>
            <person name="Zhao G."/>
        </authorList>
    </citation>
    <scope>NUCLEOTIDE SEQUENCE [LARGE SCALE GENOMIC DNA]</scope>
    <source>
        <strain evidence="9">cv. Xinhai21</strain>
        <tissue evidence="8">Leaf</tissue>
    </source>
</reference>